<accession>A0AAW8UP09</accession>
<organism evidence="1 2">
    <name type="scientific">Enterococcus casseliflavus</name>
    <name type="common">Enterococcus flavescens</name>
    <dbReference type="NCBI Taxonomy" id="37734"/>
    <lineage>
        <taxon>Bacteria</taxon>
        <taxon>Bacillati</taxon>
        <taxon>Bacillota</taxon>
        <taxon>Bacilli</taxon>
        <taxon>Lactobacillales</taxon>
        <taxon>Enterococcaceae</taxon>
        <taxon>Enterococcus</taxon>
    </lineage>
</organism>
<dbReference type="Proteomes" id="UP001268896">
    <property type="component" value="Unassembled WGS sequence"/>
</dbReference>
<dbReference type="AlphaFoldDB" id="A0AAW8UP09"/>
<dbReference type="EMBL" id="JARQDV010000001">
    <property type="protein sequence ID" value="MDT2963496.1"/>
    <property type="molecule type" value="Genomic_DNA"/>
</dbReference>
<name>A0AAW8UP09_ENTCA</name>
<gene>
    <name evidence="1" type="ORF">P7I32_02690</name>
</gene>
<evidence type="ECO:0000313" key="2">
    <source>
        <dbReference type="Proteomes" id="UP001268896"/>
    </source>
</evidence>
<comment type="caution">
    <text evidence="1">The sequence shown here is derived from an EMBL/GenBank/DDBJ whole genome shotgun (WGS) entry which is preliminary data.</text>
</comment>
<sequence>MTNHLFVRSLKKKEGNAMATIQLFISDTPLCFEKAEFTFMEETFVIEKQQLFEKVDAVMHQEVSSALVSLVEKALLTLEAIGEEEDYFDLLYLTYENTRHSLSGQQLLAQPFPAVEAALQPVFDELAEPIVEKFYEELTNQLEEVADDELFSSYYLDEEEAVIQIDAPIQHEEVIALPALLRDYHGTLRLTFEKFYEYLV</sequence>
<protein>
    <submittedName>
        <fullName evidence="1">Uncharacterized protein</fullName>
    </submittedName>
</protein>
<evidence type="ECO:0000313" key="1">
    <source>
        <dbReference type="EMBL" id="MDT2963496.1"/>
    </source>
</evidence>
<reference evidence="1" key="1">
    <citation type="submission" date="2023-03" db="EMBL/GenBank/DDBJ databases">
        <authorList>
            <person name="Shen W."/>
            <person name="Cai J."/>
        </authorList>
    </citation>
    <scope>NUCLEOTIDE SEQUENCE</scope>
    <source>
        <strain evidence="1">K72-2</strain>
    </source>
</reference>
<proteinExistence type="predicted"/>